<dbReference type="Gene3D" id="3.30.70.330">
    <property type="match status" value="4"/>
</dbReference>
<keyword evidence="2" id="KW-0507">mRNA processing</keyword>
<dbReference type="Proteomes" id="UP001497525">
    <property type="component" value="Unassembled WGS sequence"/>
</dbReference>
<comment type="caution">
    <text evidence="9">The sequence shown here is derived from an EMBL/GenBank/DDBJ whole genome shotgun (WGS) entry which is preliminary data.</text>
</comment>
<evidence type="ECO:0000259" key="8">
    <source>
        <dbReference type="PROSITE" id="PS50102"/>
    </source>
</evidence>
<evidence type="ECO:0000256" key="7">
    <source>
        <dbReference type="SAM" id="MobiDB-lite"/>
    </source>
</evidence>
<keyword evidence="4 6" id="KW-0694">RNA-binding</keyword>
<sequence length="1172" mass="128602">MSGTANDPHVPVSTSHLAPTHLIVFHVTTAGMQGEQLGLDEYPTVAITANSVNLADIEADGSEFQAFVRPVRLTIPTTDTTSAGEFTSVSMKAADQEVDNAEETVDDAGHGAQETMNAVSPDKAEVYVPLTEDCTAATGLTEDILLHVGSLADALEQFHQWLTRECLLNSDDEKDNSEEQEVKVCHTDNGSRNQTSFILVTDGPAPLRLVLHSEMAAKSIDAMQYPYLYHFLDIRKQFEKTYLQKWAPISSTRTHIPNLDDNNRESAEVTCSPPSDEYATFLHPKGCQGASETTQDEAGNKELPWTLEGQVNQFNANVDGTENSLRDDQLDGMPIVAYCRHLANLVRQMTKDGALWTDIETINDHYQPAFVRKTDNVEDDVVIRARGLPWQATDSDIFQFFSGINISKGGIALVLSKVGRRNGEALVRFTDRQQRDLALCKHKHHMGSRYIEVYAATGSEFTAFAGGESQEAEDFLSNVRSPHQALIRMRGLPYSADASQILQFFENANCPVEYGEDGILFVNHRDGRATGDAFVIFETERLAEEALKCHRQHIGNRYIELFRSTPAEVNQVMNNARNPSPLPTLKTPNMVSSWVPLKGLGSGLLVLEDGSSHMANLVNMFPSNVPPTVPVSPLQPFLPLPVESSLEAGTALLENSYEQNTPVMRSSLMVPPMYTPHNQDQGTFIPNACVCPSDQSAQSSLNIFPSLQTKGKGFVSGLPPFQPMTLVNTKPFWPGTGDTSELLTLEQLTGCFIKISGMPLDADIVDILAFMGDSWPNVVLHGIHQVYNTFGQPTGEAIVQFSSEQAAQSLIVRKNGSLFIRRGTSLGSMAIVRVSHCTVDDVNQLLITISKVLLQNSTNVNKPTMQPAIFPLSSQSTVEPASTATQAGKNHSSGFSSTVQIPPPIPQTTSESRNERIFEVLHTSCLNMFPYFPTPFVPQPTSQCVFSGGSHFPRVHNPFPLPNYVQSPTPGTPPQFEQCPPLSVLQCNSSGQLPIYDMSDRMKSNILNTDHFGASVLGMDSFHTPSVIAAEQTGSVPDLTGDQEGKQSPAIWKQEWSSGGETQPETSSTVRKKSKYSSPPPERNGKAVILVKGLPPDSLIQDIKEWFEKIIDCEQSPTVSVEYSRDGSPNGNATIYCQHEIDTGHIITEMRNRMFKGHQLKVMVLGQPAKLD</sequence>
<accession>A0AAV2T887</accession>
<organism evidence="9 10">
    <name type="scientific">Calicophoron daubneyi</name>
    <name type="common">Rumen fluke</name>
    <name type="synonym">Paramphistomum daubneyi</name>
    <dbReference type="NCBI Taxonomy" id="300641"/>
    <lineage>
        <taxon>Eukaryota</taxon>
        <taxon>Metazoa</taxon>
        <taxon>Spiralia</taxon>
        <taxon>Lophotrochozoa</taxon>
        <taxon>Platyhelminthes</taxon>
        <taxon>Trematoda</taxon>
        <taxon>Digenea</taxon>
        <taxon>Plagiorchiida</taxon>
        <taxon>Pronocephalata</taxon>
        <taxon>Paramphistomoidea</taxon>
        <taxon>Paramphistomidae</taxon>
        <taxon>Calicophoron</taxon>
    </lineage>
</organism>
<protein>
    <recommendedName>
        <fullName evidence="8">RRM domain-containing protein</fullName>
    </recommendedName>
</protein>
<reference evidence="9" key="1">
    <citation type="submission" date="2024-06" db="EMBL/GenBank/DDBJ databases">
        <authorList>
            <person name="Liu X."/>
            <person name="Lenzi L."/>
            <person name="Haldenby T S."/>
            <person name="Uol C."/>
        </authorList>
    </citation>
    <scope>NUCLEOTIDE SEQUENCE</scope>
</reference>
<comment type="similarity">
    <text evidence="1">Belongs to the ESRP family.</text>
</comment>
<proteinExistence type="inferred from homology"/>
<dbReference type="InterPro" id="IPR036397">
    <property type="entry name" value="RNaseH_sf"/>
</dbReference>
<dbReference type="PANTHER" id="PTHR13976">
    <property type="entry name" value="HETEROGENEOUS NUCLEAR RIBONUCLEOPROTEIN-RELATED"/>
    <property type="match status" value="1"/>
</dbReference>
<feature type="region of interest" description="Disordered" evidence="7">
    <location>
        <begin position="1053"/>
        <end position="1085"/>
    </location>
</feature>
<name>A0AAV2T887_CALDB</name>
<dbReference type="GO" id="GO:0006397">
    <property type="term" value="P:mRNA processing"/>
    <property type="evidence" value="ECO:0007669"/>
    <property type="project" value="UniProtKB-KW"/>
</dbReference>
<evidence type="ECO:0000256" key="6">
    <source>
        <dbReference type="PROSITE-ProRule" id="PRU00176"/>
    </source>
</evidence>
<dbReference type="InterPro" id="IPR012677">
    <property type="entry name" value="Nucleotide-bd_a/b_plait_sf"/>
</dbReference>
<dbReference type="SMART" id="SM00360">
    <property type="entry name" value="RRM"/>
    <property type="match status" value="4"/>
</dbReference>
<feature type="region of interest" description="Disordered" evidence="7">
    <location>
        <begin position="880"/>
        <end position="912"/>
    </location>
</feature>
<feature type="compositionally biased region" description="Polar residues" evidence="7">
    <location>
        <begin position="880"/>
        <end position="899"/>
    </location>
</feature>
<dbReference type="AlphaFoldDB" id="A0AAV2T887"/>
<evidence type="ECO:0000313" key="10">
    <source>
        <dbReference type="Proteomes" id="UP001497525"/>
    </source>
</evidence>
<evidence type="ECO:0000256" key="4">
    <source>
        <dbReference type="ARBA" id="ARBA00022884"/>
    </source>
</evidence>
<dbReference type="CDD" id="cd00590">
    <property type="entry name" value="RRM_SF"/>
    <property type="match status" value="1"/>
</dbReference>
<evidence type="ECO:0000256" key="1">
    <source>
        <dbReference type="ARBA" id="ARBA00008866"/>
    </source>
</evidence>
<evidence type="ECO:0000313" key="9">
    <source>
        <dbReference type="EMBL" id="CAL5132304.1"/>
    </source>
</evidence>
<dbReference type="InterPro" id="IPR035979">
    <property type="entry name" value="RBD_domain_sf"/>
</dbReference>
<feature type="compositionally biased region" description="Polar residues" evidence="7">
    <location>
        <begin position="1055"/>
        <end position="1069"/>
    </location>
</feature>
<dbReference type="GO" id="GO:0008380">
    <property type="term" value="P:RNA splicing"/>
    <property type="evidence" value="ECO:0007669"/>
    <property type="project" value="UniProtKB-KW"/>
</dbReference>
<dbReference type="Pfam" id="PF00076">
    <property type="entry name" value="RRM_1"/>
    <property type="match status" value="1"/>
</dbReference>
<gene>
    <name evidence="9" type="ORF">CDAUBV1_LOCUS5144</name>
</gene>
<evidence type="ECO:0000256" key="5">
    <source>
        <dbReference type="ARBA" id="ARBA00023187"/>
    </source>
</evidence>
<evidence type="ECO:0000256" key="3">
    <source>
        <dbReference type="ARBA" id="ARBA00022737"/>
    </source>
</evidence>
<dbReference type="InterPro" id="IPR000504">
    <property type="entry name" value="RRM_dom"/>
</dbReference>
<dbReference type="PROSITE" id="PS50102">
    <property type="entry name" value="RRM"/>
    <property type="match status" value="1"/>
</dbReference>
<feature type="domain" description="RRM" evidence="8">
    <location>
        <begin position="485"/>
        <end position="566"/>
    </location>
</feature>
<dbReference type="Gene3D" id="3.30.420.10">
    <property type="entry name" value="Ribonuclease H-like superfamily/Ribonuclease H"/>
    <property type="match status" value="1"/>
</dbReference>
<evidence type="ECO:0000256" key="2">
    <source>
        <dbReference type="ARBA" id="ARBA00022664"/>
    </source>
</evidence>
<keyword evidence="5" id="KW-0508">mRNA splicing</keyword>
<dbReference type="EMBL" id="CAXLJL010000123">
    <property type="protein sequence ID" value="CAL5132304.1"/>
    <property type="molecule type" value="Genomic_DNA"/>
</dbReference>
<keyword evidence="3" id="KW-0677">Repeat</keyword>
<dbReference type="GO" id="GO:0003723">
    <property type="term" value="F:RNA binding"/>
    <property type="evidence" value="ECO:0007669"/>
    <property type="project" value="UniProtKB-UniRule"/>
</dbReference>
<dbReference type="InterPro" id="IPR050666">
    <property type="entry name" value="ESRP"/>
</dbReference>
<dbReference type="SUPFAM" id="SSF54928">
    <property type="entry name" value="RNA-binding domain, RBD"/>
    <property type="match status" value="4"/>
</dbReference>